<keyword evidence="1" id="KW-0004">4Fe-4S</keyword>
<keyword evidence="5" id="KW-0408">Iron</keyword>
<reference evidence="7 8" key="1">
    <citation type="journal article" date="2013" name="PLoS Pathog.">
        <title>Genomic analysis of the Kiwifruit pathogen Pseudomonas syringae pv. actinidiae provides insight into the origins of an emergent plant disease.</title>
        <authorList>
            <person name="McCann H.C."/>
            <person name="Rikkerink E.H."/>
            <person name="Bertels F."/>
            <person name="Fiers M."/>
            <person name="Lu A."/>
            <person name="Rees-George J."/>
            <person name="Andersen M.T."/>
            <person name="Gleave A.P."/>
            <person name="Haubold B."/>
            <person name="Wohlers M.W."/>
            <person name="Guttman D.S."/>
            <person name="Wang P.W."/>
            <person name="Straub C."/>
            <person name="Vanneste J.L."/>
            <person name="Rainey P.B."/>
            <person name="Templeton M.D."/>
        </authorList>
    </citation>
    <scope>NUCLEOTIDE SEQUENCE [LARGE SCALE GENOMIC DNA]</scope>
    <source>
        <strain evidence="7 8">ICMP 19096</strain>
    </source>
</reference>
<dbReference type="SUPFAM" id="SSF56014">
    <property type="entry name" value="Nitrite and sulphite reductase 4Fe-4S domain-like"/>
    <property type="match status" value="1"/>
</dbReference>
<dbReference type="GO" id="GO:0051539">
    <property type="term" value="F:4 iron, 4 sulfur cluster binding"/>
    <property type="evidence" value="ECO:0007669"/>
    <property type="project" value="UniProtKB-KW"/>
</dbReference>
<name>A0A656JUU9_PSESF</name>
<dbReference type="InterPro" id="IPR052034">
    <property type="entry name" value="NasD-like"/>
</dbReference>
<dbReference type="GO" id="GO:0046872">
    <property type="term" value="F:metal ion binding"/>
    <property type="evidence" value="ECO:0007669"/>
    <property type="project" value="UniProtKB-KW"/>
</dbReference>
<keyword evidence="2" id="KW-0349">Heme</keyword>
<dbReference type="Proteomes" id="UP000018849">
    <property type="component" value="Unassembled WGS sequence"/>
</dbReference>
<evidence type="ECO:0000313" key="7">
    <source>
        <dbReference type="EMBL" id="EPN55668.1"/>
    </source>
</evidence>
<keyword evidence="4" id="KW-0560">Oxidoreductase</keyword>
<dbReference type="InterPro" id="IPR045854">
    <property type="entry name" value="NO2/SO3_Rdtase_4Fe4S_sf"/>
</dbReference>
<organism evidence="7 8">
    <name type="scientific">Pseudomonas syringae pv. actinidiae ICMP 19096</name>
    <dbReference type="NCBI Taxonomy" id="1194405"/>
    <lineage>
        <taxon>Bacteria</taxon>
        <taxon>Pseudomonadati</taxon>
        <taxon>Pseudomonadota</taxon>
        <taxon>Gammaproteobacteria</taxon>
        <taxon>Pseudomonadales</taxon>
        <taxon>Pseudomonadaceae</taxon>
        <taxon>Pseudomonas</taxon>
        <taxon>Pseudomonas syringae</taxon>
    </lineage>
</organism>
<protein>
    <submittedName>
        <fullName evidence="7">Nitrite reductase [NAD(P)H], large subunit</fullName>
    </submittedName>
</protein>
<evidence type="ECO:0000256" key="1">
    <source>
        <dbReference type="ARBA" id="ARBA00022485"/>
    </source>
</evidence>
<keyword evidence="6" id="KW-0411">Iron-sulfur</keyword>
<sequence>GGMRPRHAELFATDLDDETLIRYIDRFLMLYIRTADKLQRTSVWRETLEGGLDYLKAVILDDSLGLAAELESQMQLVVDRYECEWANALKDPEKLKRFRTFVNDGRSDPDVHFVKERAQRRPAKPEELALIPLFKEVV</sequence>
<dbReference type="PANTHER" id="PTHR43809:SF1">
    <property type="entry name" value="NITRITE REDUCTASE (NADH) LARGE SUBUNIT"/>
    <property type="match status" value="1"/>
</dbReference>
<dbReference type="PANTHER" id="PTHR43809">
    <property type="entry name" value="NITRITE REDUCTASE (NADH) LARGE SUBUNIT"/>
    <property type="match status" value="1"/>
</dbReference>
<evidence type="ECO:0000256" key="3">
    <source>
        <dbReference type="ARBA" id="ARBA00022723"/>
    </source>
</evidence>
<evidence type="ECO:0000256" key="4">
    <source>
        <dbReference type="ARBA" id="ARBA00023002"/>
    </source>
</evidence>
<dbReference type="GO" id="GO:0016491">
    <property type="term" value="F:oxidoreductase activity"/>
    <property type="evidence" value="ECO:0007669"/>
    <property type="project" value="UniProtKB-KW"/>
</dbReference>
<keyword evidence="3" id="KW-0479">Metal-binding</keyword>
<accession>A0A656JUU9</accession>
<dbReference type="AlphaFoldDB" id="A0A656JUU9"/>
<evidence type="ECO:0000256" key="5">
    <source>
        <dbReference type="ARBA" id="ARBA00023004"/>
    </source>
</evidence>
<evidence type="ECO:0000313" key="8">
    <source>
        <dbReference type="Proteomes" id="UP000018849"/>
    </source>
</evidence>
<proteinExistence type="predicted"/>
<feature type="non-terminal residue" evidence="7">
    <location>
        <position position="1"/>
    </location>
</feature>
<comment type="caution">
    <text evidence="7">The sequence shown here is derived from an EMBL/GenBank/DDBJ whole genome shotgun (WGS) entry which is preliminary data.</text>
</comment>
<dbReference type="EMBL" id="AOKF01001973">
    <property type="protein sequence ID" value="EPN55668.1"/>
    <property type="molecule type" value="Genomic_DNA"/>
</dbReference>
<evidence type="ECO:0000256" key="6">
    <source>
        <dbReference type="ARBA" id="ARBA00023014"/>
    </source>
</evidence>
<evidence type="ECO:0000256" key="2">
    <source>
        <dbReference type="ARBA" id="ARBA00022617"/>
    </source>
</evidence>
<gene>
    <name evidence="7" type="ORF">A245_22924</name>
</gene>